<evidence type="ECO:0000313" key="2">
    <source>
        <dbReference type="EMBL" id="KAB2629151.1"/>
    </source>
</evidence>
<reference evidence="3" key="2">
    <citation type="submission" date="2019-10" db="EMBL/GenBank/DDBJ databases">
        <title>A de novo genome assembly of a pear dwarfing rootstock.</title>
        <authorList>
            <person name="Wang F."/>
            <person name="Wang J."/>
            <person name="Li S."/>
            <person name="Zhang Y."/>
            <person name="Fang M."/>
            <person name="Ma L."/>
            <person name="Zhao Y."/>
            <person name="Jiang S."/>
        </authorList>
    </citation>
    <scope>NUCLEOTIDE SEQUENCE [LARGE SCALE GENOMIC DNA]</scope>
</reference>
<evidence type="ECO:0008006" key="4">
    <source>
        <dbReference type="Google" id="ProtNLM"/>
    </source>
</evidence>
<dbReference type="EMBL" id="SMOL01000148">
    <property type="protein sequence ID" value="KAB2629151.1"/>
    <property type="molecule type" value="Genomic_DNA"/>
</dbReference>
<dbReference type="Proteomes" id="UP000327157">
    <property type="component" value="Chromosome 8"/>
</dbReference>
<protein>
    <recommendedName>
        <fullName evidence="4">DUF4216 domain-containing protein</fullName>
    </recommendedName>
</protein>
<comment type="caution">
    <text evidence="2">The sequence shown here is derived from an EMBL/GenBank/DDBJ whole genome shotgun (WGS) entry which is preliminary data.</text>
</comment>
<feature type="compositionally biased region" description="Low complexity" evidence="1">
    <location>
        <begin position="105"/>
        <end position="122"/>
    </location>
</feature>
<organism evidence="2 3">
    <name type="scientific">Pyrus ussuriensis x Pyrus communis</name>
    <dbReference type="NCBI Taxonomy" id="2448454"/>
    <lineage>
        <taxon>Eukaryota</taxon>
        <taxon>Viridiplantae</taxon>
        <taxon>Streptophyta</taxon>
        <taxon>Embryophyta</taxon>
        <taxon>Tracheophyta</taxon>
        <taxon>Spermatophyta</taxon>
        <taxon>Magnoliopsida</taxon>
        <taxon>eudicotyledons</taxon>
        <taxon>Gunneridae</taxon>
        <taxon>Pentapetalae</taxon>
        <taxon>rosids</taxon>
        <taxon>fabids</taxon>
        <taxon>Rosales</taxon>
        <taxon>Rosaceae</taxon>
        <taxon>Amygdaloideae</taxon>
        <taxon>Maleae</taxon>
        <taxon>Pyrus</taxon>
    </lineage>
</organism>
<feature type="region of interest" description="Disordered" evidence="1">
    <location>
        <begin position="82"/>
        <end position="122"/>
    </location>
</feature>
<reference evidence="2 3" key="1">
    <citation type="submission" date="2019-09" db="EMBL/GenBank/DDBJ databases">
        <authorList>
            <person name="Ou C."/>
        </authorList>
    </citation>
    <scope>NUCLEOTIDE SEQUENCE [LARGE SCALE GENOMIC DNA]</scope>
    <source>
        <strain evidence="2">S2</strain>
        <tissue evidence="2">Leaf</tissue>
    </source>
</reference>
<gene>
    <name evidence="2" type="ORF">D8674_033946</name>
</gene>
<name>A0A5N5HSB5_9ROSA</name>
<reference evidence="2 3" key="3">
    <citation type="submission" date="2019-11" db="EMBL/GenBank/DDBJ databases">
        <title>A de novo genome assembly of a pear dwarfing rootstock.</title>
        <authorList>
            <person name="Wang F."/>
            <person name="Wang J."/>
            <person name="Li S."/>
            <person name="Zhang Y."/>
            <person name="Fang M."/>
            <person name="Ma L."/>
            <person name="Zhao Y."/>
            <person name="Jiang S."/>
        </authorList>
    </citation>
    <scope>NUCLEOTIDE SEQUENCE [LARGE SCALE GENOMIC DNA]</scope>
    <source>
        <strain evidence="2">S2</strain>
        <tissue evidence="2">Leaf</tissue>
    </source>
</reference>
<accession>A0A5N5HSB5</accession>
<evidence type="ECO:0000256" key="1">
    <source>
        <dbReference type="SAM" id="MobiDB-lite"/>
    </source>
</evidence>
<dbReference type="AlphaFoldDB" id="A0A5N5HSB5"/>
<evidence type="ECO:0000313" key="3">
    <source>
        <dbReference type="Proteomes" id="UP000327157"/>
    </source>
</evidence>
<sequence>MAKQIFYLDDPKAGNGWKVVQKIDQIGLYDIPELDHDDNDDNVANQQFSSLIEFGEETLRDTNVVQEPFEVAGVPEFEISMDLGDLPRYNAPEEANEDEDEWKSENGSSENSESYYCSSDED</sequence>
<dbReference type="OrthoDB" id="1878503at2759"/>
<keyword evidence="3" id="KW-1185">Reference proteome</keyword>
<proteinExistence type="predicted"/>